<feature type="region of interest" description="Disordered" evidence="5">
    <location>
        <begin position="214"/>
        <end position="250"/>
    </location>
</feature>
<dbReference type="OrthoDB" id="6287158at2759"/>
<dbReference type="Gene3D" id="2.30.30.140">
    <property type="match status" value="1"/>
</dbReference>
<evidence type="ECO:0000256" key="2">
    <source>
        <dbReference type="ARBA" id="ARBA00022771"/>
    </source>
</evidence>
<dbReference type="Proteomes" id="UP000037923">
    <property type="component" value="Unassembled WGS sequence"/>
</dbReference>
<dbReference type="GO" id="GO:0000785">
    <property type="term" value="C:chromatin"/>
    <property type="evidence" value="ECO:0007669"/>
    <property type="project" value="TreeGrafter"/>
</dbReference>
<dbReference type="GeneID" id="26903398"/>
<dbReference type="Gene3D" id="3.30.40.10">
    <property type="entry name" value="Zinc/RING finger domain, C3HC4 (zinc finger)"/>
    <property type="match status" value="1"/>
</dbReference>
<accession>A0A0M9G6L4</accession>
<keyword evidence="8" id="KW-1185">Reference proteome</keyword>
<comment type="caution">
    <text evidence="7">The sequence shown here is derived from an EMBL/GenBank/DDBJ whole genome shotgun (WGS) entry which is preliminary data.</text>
</comment>
<evidence type="ECO:0000256" key="3">
    <source>
        <dbReference type="ARBA" id="ARBA00022833"/>
    </source>
</evidence>
<dbReference type="PANTHER" id="PTHR10782:SF4">
    <property type="entry name" value="TONALLI, ISOFORM E"/>
    <property type="match status" value="1"/>
</dbReference>
<evidence type="ECO:0000313" key="8">
    <source>
        <dbReference type="Proteomes" id="UP000037923"/>
    </source>
</evidence>
<dbReference type="InterPro" id="IPR013083">
    <property type="entry name" value="Znf_RING/FYVE/PHD"/>
</dbReference>
<keyword evidence="1" id="KW-0479">Metal-binding</keyword>
<feature type="region of interest" description="Disordered" evidence="5">
    <location>
        <begin position="270"/>
        <end position="323"/>
    </location>
</feature>
<protein>
    <submittedName>
        <fullName evidence="7">Lorien protein</fullName>
    </submittedName>
</protein>
<dbReference type="GO" id="GO:0008270">
    <property type="term" value="F:zinc ion binding"/>
    <property type="evidence" value="ECO:0007669"/>
    <property type="project" value="UniProtKB-KW"/>
</dbReference>
<dbReference type="CDD" id="cd05162">
    <property type="entry name" value="PWWP"/>
    <property type="match status" value="1"/>
</dbReference>
<sequence length="647" mass="71235">MHILKKKITSVYFDLSLAFLALNNRDIHISPDLVSQILCWTCGADVIYMRFPPGTQVWVRCDDSVWWPAKVKEMDAEMRAFLSADEDCCVEFYHSPGELYPLVSSDDSRVCVFHAQPQARTAEEEEWLANEEVKTAASKAVRDHQWREGMHPSPGPPPLPQPASLPVTAAVAAPTPTPTATPFSAAELRNIQALLGAVGPEISSRLRQQLQHARVSVASRGVQKKEASERKSRKRQRAVPNTLPSPFSSAVQQWRHDVVMPLPVRSPPLPPLTSSATLGASTGAAAPDRSNWEASPRSYPSTPSDFPRVPAGEDSDSDGSDALPFVPAARRHVLEVLRHEVFDNPARFVLSPVFHFVELLGAVAVENRSLTTTLPSPRAVRETPANGFSPHRRVLLVPLTEDYDHTTGWMVPMELDGVSLSMSLYIDGALVPLPPNWQLSPAKEASAVKTAVTMDVTDAVLGATRDLFSLSVVFSGDVEAMEMWRGVIACVLVEDIGLSRLGERIVSTYRKPRLTSASRSPSHTRGDRSLVDITEASVKVQCPITTLTMEIPVRSVYCEHLQCMELAAVLIQSVRQNVWNCPLCNAAMKPEDICVNYRLKDWIASHPQQLSRVEFVVETTAGTPLKVVYRAAKERDDAAVEVVDDDD</sequence>
<evidence type="ECO:0000313" key="7">
    <source>
        <dbReference type="EMBL" id="KPA83497.1"/>
    </source>
</evidence>
<dbReference type="SUPFAM" id="SSF57850">
    <property type="entry name" value="RING/U-box"/>
    <property type="match status" value="1"/>
</dbReference>
<evidence type="ECO:0000256" key="5">
    <source>
        <dbReference type="SAM" id="MobiDB-lite"/>
    </source>
</evidence>
<evidence type="ECO:0000259" key="6">
    <source>
        <dbReference type="PROSITE" id="PS51044"/>
    </source>
</evidence>
<dbReference type="VEuPathDB" id="TriTrypDB:LpyrH10_04_6570"/>
<dbReference type="PANTHER" id="PTHR10782">
    <property type="entry name" value="ZINC FINGER MIZ DOMAIN-CONTAINING PROTEIN"/>
    <property type="match status" value="1"/>
</dbReference>
<evidence type="ECO:0000256" key="1">
    <source>
        <dbReference type="ARBA" id="ARBA00022723"/>
    </source>
</evidence>
<dbReference type="InterPro" id="IPR004181">
    <property type="entry name" value="Znf_MIZ"/>
</dbReference>
<gene>
    <name evidence="7" type="ORF">ABB37_03107</name>
</gene>
<keyword evidence="2 4" id="KW-0863">Zinc-finger</keyword>
<feature type="domain" description="SP-RING-type" evidence="6">
    <location>
        <begin position="527"/>
        <end position="608"/>
    </location>
</feature>
<evidence type="ECO:0000256" key="4">
    <source>
        <dbReference type="PROSITE-ProRule" id="PRU00452"/>
    </source>
</evidence>
<dbReference type="Pfam" id="PF02891">
    <property type="entry name" value="zf-MIZ"/>
    <property type="match status" value="1"/>
</dbReference>
<organism evidence="7 8">
    <name type="scientific">Leptomonas pyrrhocoris</name>
    <name type="common">Firebug parasite</name>
    <dbReference type="NCBI Taxonomy" id="157538"/>
    <lineage>
        <taxon>Eukaryota</taxon>
        <taxon>Discoba</taxon>
        <taxon>Euglenozoa</taxon>
        <taxon>Kinetoplastea</taxon>
        <taxon>Metakinetoplastina</taxon>
        <taxon>Trypanosomatida</taxon>
        <taxon>Trypanosomatidae</taxon>
        <taxon>Leishmaniinae</taxon>
        <taxon>Leptomonas</taxon>
    </lineage>
</organism>
<dbReference type="SUPFAM" id="SSF63748">
    <property type="entry name" value="Tudor/PWWP/MBT"/>
    <property type="match status" value="1"/>
</dbReference>
<dbReference type="EMBL" id="LGTL01000004">
    <property type="protein sequence ID" value="KPA83497.1"/>
    <property type="molecule type" value="Genomic_DNA"/>
</dbReference>
<reference evidence="7 8" key="1">
    <citation type="submission" date="2015-07" db="EMBL/GenBank/DDBJ databases">
        <title>High-quality genome of monoxenous trypanosomatid Leptomonas pyrrhocoris.</title>
        <authorList>
            <person name="Flegontov P."/>
            <person name="Butenko A."/>
            <person name="Firsov S."/>
            <person name="Vlcek C."/>
            <person name="Logacheva M.D."/>
            <person name="Field M."/>
            <person name="Filatov D."/>
            <person name="Flegontova O."/>
            <person name="Gerasimov E."/>
            <person name="Jackson A.P."/>
            <person name="Kelly S."/>
            <person name="Opperdoes F."/>
            <person name="O'Reilly A."/>
            <person name="Votypka J."/>
            <person name="Yurchenko V."/>
            <person name="Lukes J."/>
        </authorList>
    </citation>
    <scope>NUCLEOTIDE SEQUENCE [LARGE SCALE GENOMIC DNA]</scope>
    <source>
        <strain evidence="7">H10</strain>
    </source>
</reference>
<feature type="compositionally biased region" description="Low complexity" evidence="5">
    <location>
        <begin position="272"/>
        <end position="286"/>
    </location>
</feature>
<dbReference type="RefSeq" id="XP_015661936.1">
    <property type="nucleotide sequence ID" value="XM_015800334.1"/>
</dbReference>
<dbReference type="OMA" id="NCPLCWA"/>
<keyword evidence="3" id="KW-0862">Zinc</keyword>
<dbReference type="PROSITE" id="PS51044">
    <property type="entry name" value="ZF_SP_RING"/>
    <property type="match status" value="1"/>
</dbReference>
<proteinExistence type="predicted"/>
<name>A0A0M9G6L4_LEPPY</name>
<dbReference type="GO" id="GO:0016925">
    <property type="term" value="P:protein sumoylation"/>
    <property type="evidence" value="ECO:0007669"/>
    <property type="project" value="TreeGrafter"/>
</dbReference>
<dbReference type="AlphaFoldDB" id="A0A0M9G6L4"/>
<dbReference type="GO" id="GO:0061665">
    <property type="term" value="F:SUMO ligase activity"/>
    <property type="evidence" value="ECO:0007669"/>
    <property type="project" value="TreeGrafter"/>
</dbReference>